<dbReference type="InterPro" id="IPR039426">
    <property type="entry name" value="TonB-dep_rcpt-like"/>
</dbReference>
<dbReference type="RefSeq" id="WP_168448425.1">
    <property type="nucleotide sequence ID" value="NZ_JAAWWK010000001.1"/>
</dbReference>
<comment type="subcellular location">
    <subcellularLocation>
        <location evidence="1 11">Cell outer membrane</location>
        <topology evidence="1 11">Multi-pass membrane protein</topology>
    </subcellularLocation>
</comment>
<evidence type="ECO:0000256" key="5">
    <source>
        <dbReference type="ARBA" id="ARBA00022692"/>
    </source>
</evidence>
<keyword evidence="3 11" id="KW-1134">Transmembrane beta strand</keyword>
<evidence type="ECO:0000259" key="13">
    <source>
        <dbReference type="Pfam" id="PF00593"/>
    </source>
</evidence>
<feature type="domain" description="TonB-dependent receptor-like beta-barrel" evidence="13">
    <location>
        <begin position="245"/>
        <end position="714"/>
    </location>
</feature>
<evidence type="ECO:0000256" key="12">
    <source>
        <dbReference type="RuleBase" id="RU003357"/>
    </source>
</evidence>
<keyword evidence="8 12" id="KW-0798">TonB box</keyword>
<organism evidence="15 16">
    <name type="scientific">Spongiibacter thalassae</name>
    <dbReference type="NCBI Taxonomy" id="2721624"/>
    <lineage>
        <taxon>Bacteria</taxon>
        <taxon>Pseudomonadati</taxon>
        <taxon>Pseudomonadota</taxon>
        <taxon>Gammaproteobacteria</taxon>
        <taxon>Cellvibrionales</taxon>
        <taxon>Spongiibacteraceae</taxon>
        <taxon>Spongiibacter</taxon>
    </lineage>
</organism>
<evidence type="ECO:0000256" key="8">
    <source>
        <dbReference type="ARBA" id="ARBA00023077"/>
    </source>
</evidence>
<dbReference type="InterPro" id="IPR012910">
    <property type="entry name" value="Plug_dom"/>
</dbReference>
<dbReference type="PROSITE" id="PS52016">
    <property type="entry name" value="TONB_DEPENDENT_REC_3"/>
    <property type="match status" value="1"/>
</dbReference>
<proteinExistence type="inferred from homology"/>
<evidence type="ECO:0000256" key="4">
    <source>
        <dbReference type="ARBA" id="ARBA00022496"/>
    </source>
</evidence>
<dbReference type="PANTHER" id="PTHR32552:SF81">
    <property type="entry name" value="TONB-DEPENDENT OUTER MEMBRANE RECEPTOR"/>
    <property type="match status" value="1"/>
</dbReference>
<gene>
    <name evidence="15" type="ORF">HCU74_00405</name>
</gene>
<evidence type="ECO:0000313" key="15">
    <source>
        <dbReference type="EMBL" id="NKI15867.1"/>
    </source>
</evidence>
<keyword evidence="9 11" id="KW-0472">Membrane</keyword>
<keyword evidence="6" id="KW-0408">Iron</keyword>
<evidence type="ECO:0000259" key="14">
    <source>
        <dbReference type="Pfam" id="PF07715"/>
    </source>
</evidence>
<dbReference type="InterPro" id="IPR036942">
    <property type="entry name" value="Beta-barrel_TonB_sf"/>
</dbReference>
<dbReference type="Pfam" id="PF07715">
    <property type="entry name" value="Plug"/>
    <property type="match status" value="1"/>
</dbReference>
<keyword evidence="16" id="KW-1185">Reference proteome</keyword>
<evidence type="ECO:0000256" key="1">
    <source>
        <dbReference type="ARBA" id="ARBA00004571"/>
    </source>
</evidence>
<dbReference type="Gene3D" id="2.40.170.20">
    <property type="entry name" value="TonB-dependent receptor, beta-barrel domain"/>
    <property type="match status" value="2"/>
</dbReference>
<keyword evidence="4" id="KW-0410">Iron transport</keyword>
<dbReference type="EMBL" id="JAAWWK010000001">
    <property type="protein sequence ID" value="NKI15867.1"/>
    <property type="molecule type" value="Genomic_DNA"/>
</dbReference>
<evidence type="ECO:0000256" key="7">
    <source>
        <dbReference type="ARBA" id="ARBA00023065"/>
    </source>
</evidence>
<comment type="caution">
    <text evidence="15">The sequence shown here is derived from an EMBL/GenBank/DDBJ whole genome shotgun (WGS) entry which is preliminary data.</text>
</comment>
<accession>A0ABX1GBT3</accession>
<name>A0ABX1GBT3_9GAMM</name>
<evidence type="ECO:0000256" key="6">
    <source>
        <dbReference type="ARBA" id="ARBA00023004"/>
    </source>
</evidence>
<keyword evidence="7" id="KW-0406">Ion transport</keyword>
<reference evidence="15 16" key="1">
    <citation type="submission" date="2020-04" db="EMBL/GenBank/DDBJ databases">
        <authorList>
            <person name="Yoon J."/>
        </authorList>
    </citation>
    <scope>NUCLEOTIDE SEQUENCE [LARGE SCALE GENOMIC DNA]</scope>
    <source>
        <strain evidence="15 16">KMU-166</strain>
    </source>
</reference>
<protein>
    <submittedName>
        <fullName evidence="15">TonB-dependent receptor</fullName>
    </submittedName>
</protein>
<dbReference type="InterPro" id="IPR000531">
    <property type="entry name" value="Beta-barrel_TonB"/>
</dbReference>
<feature type="domain" description="TonB-dependent receptor plug" evidence="14">
    <location>
        <begin position="48"/>
        <end position="153"/>
    </location>
</feature>
<sequence length="749" mass="81306">MRSSIMSRTCPASAFVAVIALGIQGVYGAGLALEEVIVTAQKREQGLSDLSASISVVGGEDLGFRDISNASDISQSVPNLQYGNVAGASQITIRGIGLNVETGFAEPAVAVHIDGVYLGRANGAALGLSDLAAVEVLRGPQGTLYGRNATGGVINFITNKPTQEFEGEISAGVASFGGVSGRGYLSGPFSDKFRGRVFVEYEDGDGHIKNGFTGESEGGVEATTIKGSLSYDLTETLTSDLSYLLINQNWHGPTFEKVVPGGFASIQGVGYDSRPNHVRNNVDPSSDIDMQVASLSLDWVKDNFTLRSITGYSKFERLDLIDGEATALDYLVSSRDENSEAFSQELNFSGSYDDFVDWIAGAYAFHEESYALTDVVTGEYKGGPALAFAMGAGEYGVENPNDLLSDPAFVADFATWSSDPANAAFLAVPAFNSLAYNRLIEQVDVLGFFSDATVHFSEQTRVKAGIRYSEEKKKGNQSVINFDGALTLCDDLDSEISFYDVSPKLVFENNITHGSMLYAQYQQGFKSGGYNQSGCEAFEPEEVVAYEAGLKSKLIDDRLFVAIAAFTYDYTNLQVLLIRDFVGYVENAADSTINGIEIESKFAVTENIAIDFSASWLDATYGNFVDSDGSDYAGNRLSRSPEYTAFGGLDYTLPLSFYNIEELRLRAEAYWSDDVYFRPSNTDNDKQESYAVYNAYASIYGAQSRYHIGAFVKNITDEEYLESVIKLADGLDGHYSLPRTWGIEMSVKF</sequence>
<dbReference type="Proteomes" id="UP000765845">
    <property type="component" value="Unassembled WGS sequence"/>
</dbReference>
<dbReference type="SUPFAM" id="SSF56935">
    <property type="entry name" value="Porins"/>
    <property type="match status" value="1"/>
</dbReference>
<keyword evidence="10 11" id="KW-0998">Cell outer membrane</keyword>
<evidence type="ECO:0000313" key="16">
    <source>
        <dbReference type="Proteomes" id="UP000765845"/>
    </source>
</evidence>
<evidence type="ECO:0000256" key="10">
    <source>
        <dbReference type="ARBA" id="ARBA00023237"/>
    </source>
</evidence>
<keyword evidence="5 11" id="KW-0812">Transmembrane</keyword>
<evidence type="ECO:0000256" key="2">
    <source>
        <dbReference type="ARBA" id="ARBA00022448"/>
    </source>
</evidence>
<evidence type="ECO:0000256" key="11">
    <source>
        <dbReference type="PROSITE-ProRule" id="PRU01360"/>
    </source>
</evidence>
<dbReference type="Pfam" id="PF00593">
    <property type="entry name" value="TonB_dep_Rec_b-barrel"/>
    <property type="match status" value="1"/>
</dbReference>
<keyword evidence="15" id="KW-0675">Receptor</keyword>
<dbReference type="PANTHER" id="PTHR32552">
    <property type="entry name" value="FERRICHROME IRON RECEPTOR-RELATED"/>
    <property type="match status" value="1"/>
</dbReference>
<evidence type="ECO:0000256" key="3">
    <source>
        <dbReference type="ARBA" id="ARBA00022452"/>
    </source>
</evidence>
<evidence type="ECO:0000256" key="9">
    <source>
        <dbReference type="ARBA" id="ARBA00023136"/>
    </source>
</evidence>
<keyword evidence="2 11" id="KW-0813">Transport</keyword>
<comment type="similarity">
    <text evidence="11 12">Belongs to the TonB-dependent receptor family.</text>
</comment>